<dbReference type="AlphaFoldDB" id="A0A0B2SF02"/>
<evidence type="ECO:0000256" key="1">
    <source>
        <dbReference type="ARBA" id="ARBA00007606"/>
    </source>
</evidence>
<dbReference type="SUPFAM" id="SSF49899">
    <property type="entry name" value="Concanavalin A-like lectins/glucanases"/>
    <property type="match status" value="1"/>
</dbReference>
<dbReference type="Gene3D" id="2.60.120.200">
    <property type="match status" value="1"/>
</dbReference>
<dbReference type="CDD" id="cd06899">
    <property type="entry name" value="lectin_legume_LecRK_Arcelin_ConA"/>
    <property type="match status" value="1"/>
</dbReference>
<comment type="similarity">
    <text evidence="1">Belongs to the leguminous lectin family.</text>
</comment>
<evidence type="ECO:0000259" key="3">
    <source>
        <dbReference type="Pfam" id="PF00139"/>
    </source>
</evidence>
<proteinExistence type="inferred from homology"/>
<evidence type="ECO:0000313" key="4">
    <source>
        <dbReference type="EMBL" id="KHN45306.1"/>
    </source>
</evidence>
<dbReference type="PROSITE" id="PS00308">
    <property type="entry name" value="LECTIN_LEGUME_ALPHA"/>
    <property type="match status" value="1"/>
</dbReference>
<reference evidence="4" key="1">
    <citation type="submission" date="2014-07" db="EMBL/GenBank/DDBJ databases">
        <title>Identification of a novel salt tolerance gene in wild soybean by whole-genome sequencing.</title>
        <authorList>
            <person name="Lam H.-M."/>
            <person name="Qi X."/>
            <person name="Li M.-W."/>
            <person name="Liu X."/>
            <person name="Xie M."/>
            <person name="Ni M."/>
            <person name="Xu X."/>
        </authorList>
    </citation>
    <scope>NUCLEOTIDE SEQUENCE [LARGE SCALE GENOMIC DNA]</scope>
    <source>
        <tissue evidence="4">Root</tissue>
    </source>
</reference>
<dbReference type="Pfam" id="PF00139">
    <property type="entry name" value="Lectin_legB"/>
    <property type="match status" value="1"/>
</dbReference>
<evidence type="ECO:0000256" key="2">
    <source>
        <dbReference type="ARBA" id="ARBA00022734"/>
    </source>
</evidence>
<protein>
    <submittedName>
        <fullName evidence="4">Agglutinin-2</fullName>
    </submittedName>
</protein>
<dbReference type="InterPro" id="IPR016363">
    <property type="entry name" value="L-lectin"/>
</dbReference>
<sequence length="239" mass="26099">MLHRNWDDTSFNFPNFSGPYPNTVLTFQGDARIIRGVIDPTNFVKNAEIVPSAGRATYALPVRLWDSKSGKVASFTTTFSFKISNGPNTGDGIAFFLAPFGSNMPRDSAGGYLGLFSRDTALRNTNKNHIVAVEFDMHQNEWDPAATPHIGIDVNSISSVATVRWEIEELGVPTVSATVSYDSKTQIFGMALNDGTVVAYEIDLRTVLPEFVSVGFSGATGVLIEDHEILSWTFSSSFD</sequence>
<dbReference type="InterPro" id="IPR000985">
    <property type="entry name" value="Lectin_LegA_CS"/>
</dbReference>
<dbReference type="InterPro" id="IPR050258">
    <property type="entry name" value="Leguminous_Lectin"/>
</dbReference>
<keyword evidence="2" id="KW-0430">Lectin</keyword>
<gene>
    <name evidence="4" type="ORF">glysoja_047294</name>
</gene>
<dbReference type="PANTHER" id="PTHR32401">
    <property type="entry name" value="CONCANAVALIN A-LIKE LECTIN FAMILY PROTEIN"/>
    <property type="match status" value="1"/>
</dbReference>
<dbReference type="PANTHER" id="PTHR32401:SF22">
    <property type="entry name" value="LEGUME LECTIN DOMAIN-CONTAINING PROTEIN"/>
    <property type="match status" value="1"/>
</dbReference>
<dbReference type="GO" id="GO:0030246">
    <property type="term" value="F:carbohydrate binding"/>
    <property type="evidence" value="ECO:0007669"/>
    <property type="project" value="UniProtKB-KW"/>
</dbReference>
<dbReference type="PIRSF" id="PIRSF002690">
    <property type="entry name" value="L-type_lectin_plant"/>
    <property type="match status" value="1"/>
</dbReference>
<accession>A0A0B2SF02</accession>
<name>A0A0B2SF02_GLYSO</name>
<dbReference type="EMBL" id="KN642421">
    <property type="protein sequence ID" value="KHN45306.1"/>
    <property type="molecule type" value="Genomic_DNA"/>
</dbReference>
<dbReference type="Proteomes" id="UP000053555">
    <property type="component" value="Unassembled WGS sequence"/>
</dbReference>
<organism evidence="4">
    <name type="scientific">Glycine soja</name>
    <name type="common">Wild soybean</name>
    <dbReference type="NCBI Taxonomy" id="3848"/>
    <lineage>
        <taxon>Eukaryota</taxon>
        <taxon>Viridiplantae</taxon>
        <taxon>Streptophyta</taxon>
        <taxon>Embryophyta</taxon>
        <taxon>Tracheophyta</taxon>
        <taxon>Spermatophyta</taxon>
        <taxon>Magnoliopsida</taxon>
        <taxon>eudicotyledons</taxon>
        <taxon>Gunneridae</taxon>
        <taxon>Pentapetalae</taxon>
        <taxon>rosids</taxon>
        <taxon>fabids</taxon>
        <taxon>Fabales</taxon>
        <taxon>Fabaceae</taxon>
        <taxon>Papilionoideae</taxon>
        <taxon>50 kb inversion clade</taxon>
        <taxon>NPAAA clade</taxon>
        <taxon>indigoferoid/millettioid clade</taxon>
        <taxon>Phaseoleae</taxon>
        <taxon>Glycine</taxon>
        <taxon>Glycine subgen. Soja</taxon>
    </lineage>
</organism>
<feature type="domain" description="Legume lectin" evidence="3">
    <location>
        <begin position="9"/>
        <end position="237"/>
    </location>
</feature>
<dbReference type="InterPro" id="IPR013320">
    <property type="entry name" value="ConA-like_dom_sf"/>
</dbReference>
<dbReference type="InterPro" id="IPR001220">
    <property type="entry name" value="Legume_lectin_dom"/>
</dbReference>